<accession>A0A5N1JCI5</accession>
<proteinExistence type="predicted"/>
<evidence type="ECO:0000313" key="1">
    <source>
        <dbReference type="EMBL" id="KAA9352717.1"/>
    </source>
</evidence>
<dbReference type="Proteomes" id="UP000326344">
    <property type="component" value="Unassembled WGS sequence"/>
</dbReference>
<reference evidence="1 2" key="1">
    <citation type="submission" date="2019-09" db="EMBL/GenBank/DDBJ databases">
        <title>Genome Sequence of Larkinella sp MA1.</title>
        <authorList>
            <person name="Srinivasan S."/>
        </authorList>
    </citation>
    <scope>NUCLEOTIDE SEQUENCE [LARGE SCALE GENOMIC DNA]</scope>
    <source>
        <strain evidence="1 2">MA1</strain>
    </source>
</reference>
<comment type="caution">
    <text evidence="1">The sequence shown here is derived from an EMBL/GenBank/DDBJ whole genome shotgun (WGS) entry which is preliminary data.</text>
</comment>
<dbReference type="RefSeq" id="WP_150877689.1">
    <property type="nucleotide sequence ID" value="NZ_VTWS01000004.1"/>
</dbReference>
<dbReference type="AlphaFoldDB" id="A0A5N1JCI5"/>
<evidence type="ECO:0000313" key="2">
    <source>
        <dbReference type="Proteomes" id="UP000326344"/>
    </source>
</evidence>
<dbReference type="EMBL" id="VTWS01000004">
    <property type="protein sequence ID" value="KAA9352717.1"/>
    <property type="molecule type" value="Genomic_DNA"/>
</dbReference>
<sequence>MGIVLLVAVGIVVVAVAGYVMLNDPTEVRVHVFPRERIKKFVIDRQFICPTAFCSVTIQYEIDTTGGRAFNVILSVKRPDNSEQIIGRSLSFSQSLAGDNPIFNGPGDYVFTVAVTGGGLAGEVKEERTVTLLGPTGGIITFRPVFRSQSIASNRTNPVTISLSDVLDEKRTGAVICKNTTLEGIRFASADLKLDFKILNVNGLPVAQGVLAAGTGATQIIPLDNRLDIELVLIGPNPFAADTLLTRPIELLIGCPNATPTTNPAQ</sequence>
<organism evidence="1 2">
    <name type="scientific">Larkinella humicola</name>
    <dbReference type="NCBI Taxonomy" id="2607654"/>
    <lineage>
        <taxon>Bacteria</taxon>
        <taxon>Pseudomonadati</taxon>
        <taxon>Bacteroidota</taxon>
        <taxon>Cytophagia</taxon>
        <taxon>Cytophagales</taxon>
        <taxon>Spirosomataceae</taxon>
        <taxon>Larkinella</taxon>
    </lineage>
</organism>
<keyword evidence="2" id="KW-1185">Reference proteome</keyword>
<protein>
    <submittedName>
        <fullName evidence="1">Uncharacterized protein</fullName>
    </submittedName>
</protein>
<name>A0A5N1JCI5_9BACT</name>
<gene>
    <name evidence="1" type="ORF">F0P93_16130</name>
</gene>